<comment type="caution">
    <text evidence="2">The sequence shown here is derived from an EMBL/GenBank/DDBJ whole genome shotgun (WGS) entry which is preliminary data.</text>
</comment>
<dbReference type="Pfam" id="PF00561">
    <property type="entry name" value="Abhydrolase_1"/>
    <property type="match status" value="1"/>
</dbReference>
<name>A0ABQ8S373_PERAM</name>
<feature type="domain" description="AB hydrolase-1" evidence="1">
    <location>
        <begin position="181"/>
        <end position="278"/>
    </location>
</feature>
<organism evidence="2 3">
    <name type="scientific">Periplaneta americana</name>
    <name type="common">American cockroach</name>
    <name type="synonym">Blatta americana</name>
    <dbReference type="NCBI Taxonomy" id="6978"/>
    <lineage>
        <taxon>Eukaryota</taxon>
        <taxon>Metazoa</taxon>
        <taxon>Ecdysozoa</taxon>
        <taxon>Arthropoda</taxon>
        <taxon>Hexapoda</taxon>
        <taxon>Insecta</taxon>
        <taxon>Pterygota</taxon>
        <taxon>Neoptera</taxon>
        <taxon>Polyneoptera</taxon>
        <taxon>Dictyoptera</taxon>
        <taxon>Blattodea</taxon>
        <taxon>Blattoidea</taxon>
        <taxon>Blattidae</taxon>
        <taxon>Blattinae</taxon>
        <taxon>Periplaneta</taxon>
    </lineage>
</organism>
<protein>
    <recommendedName>
        <fullName evidence="1">AB hydrolase-1 domain-containing protein</fullName>
    </recommendedName>
</protein>
<dbReference type="PRINTS" id="PR00111">
    <property type="entry name" value="ABHYDROLASE"/>
</dbReference>
<sequence>MTANLAAVCSVPGRSLDGTRCRHGCPEIETLAHVLGFYEQGLLLRNSRHHLVRSKIAVALRNKGWIVEEEISCLAENGSTRRIDILAHNANTKQSIIVDPMIRFEVECHQSAEVHLEKKSIYEPTVNYFKLKYALIHVEVFGLLIGARGTIPAFFEEFRRQFALPTSLRDDIVIISKTGRCFAGSIWSDFKPQVESLDRTKFTVVAWDPPGYGNSRPPTREFPLNFLEKDADWAVKFMQALSINRFSMLGWSDGGMSAMILASKYPDIVDRMVIWGGSAYIIEKEVKLFEGMRDVSTWSERMRAPLEKLYGKEEFAAMWGRWVDAQLGIYKERGGDILKACLPKISCPTLIVHGNKDPMVAPEHPPYLVQNIRNSRIAYRVLVGRPERKRPSGRPSCRWKDNIKMDLREVDYDARDWINLAHDRDQCEGDSEPPGSLNAICK</sequence>
<dbReference type="Proteomes" id="UP001148838">
    <property type="component" value="Unassembled WGS sequence"/>
</dbReference>
<evidence type="ECO:0000313" key="2">
    <source>
        <dbReference type="EMBL" id="KAJ4428205.1"/>
    </source>
</evidence>
<dbReference type="PANTHER" id="PTHR46331:SF2">
    <property type="entry name" value="VALACYCLOVIR HYDROLASE"/>
    <property type="match status" value="1"/>
</dbReference>
<accession>A0ABQ8S373</accession>
<dbReference type="EMBL" id="JAJSOF020000037">
    <property type="protein sequence ID" value="KAJ4428205.1"/>
    <property type="molecule type" value="Genomic_DNA"/>
</dbReference>
<evidence type="ECO:0000313" key="3">
    <source>
        <dbReference type="Proteomes" id="UP001148838"/>
    </source>
</evidence>
<evidence type="ECO:0000259" key="1">
    <source>
        <dbReference type="Pfam" id="PF00561"/>
    </source>
</evidence>
<reference evidence="2 3" key="1">
    <citation type="journal article" date="2022" name="Allergy">
        <title>Genome assembly and annotation of Periplaneta americana reveal a comprehensive cockroach allergen profile.</title>
        <authorList>
            <person name="Wang L."/>
            <person name="Xiong Q."/>
            <person name="Saelim N."/>
            <person name="Wang L."/>
            <person name="Nong W."/>
            <person name="Wan A.T."/>
            <person name="Shi M."/>
            <person name="Liu X."/>
            <person name="Cao Q."/>
            <person name="Hui J.H.L."/>
            <person name="Sookrung N."/>
            <person name="Leung T.F."/>
            <person name="Tungtrongchitr A."/>
            <person name="Tsui S.K.W."/>
        </authorList>
    </citation>
    <scope>NUCLEOTIDE SEQUENCE [LARGE SCALE GENOMIC DNA]</scope>
    <source>
        <strain evidence="2">PWHHKU_190912</strain>
    </source>
</reference>
<gene>
    <name evidence="2" type="ORF">ANN_24220</name>
</gene>
<dbReference type="InterPro" id="IPR029058">
    <property type="entry name" value="AB_hydrolase_fold"/>
</dbReference>
<proteinExistence type="predicted"/>
<dbReference type="SUPFAM" id="SSF53474">
    <property type="entry name" value="alpha/beta-Hydrolases"/>
    <property type="match status" value="1"/>
</dbReference>
<dbReference type="Gene3D" id="3.40.50.1820">
    <property type="entry name" value="alpha/beta hydrolase"/>
    <property type="match status" value="1"/>
</dbReference>
<dbReference type="PANTHER" id="PTHR46331">
    <property type="entry name" value="VALACYCLOVIR HYDROLASE"/>
    <property type="match status" value="1"/>
</dbReference>
<dbReference type="InterPro" id="IPR000073">
    <property type="entry name" value="AB_hydrolase_1"/>
</dbReference>
<keyword evidence="3" id="KW-1185">Reference proteome</keyword>